<feature type="region of interest" description="Disordered" evidence="1">
    <location>
        <begin position="1"/>
        <end position="32"/>
    </location>
</feature>
<protein>
    <submittedName>
        <fullName evidence="2">Uncharacterized protein</fullName>
    </submittedName>
</protein>
<sequence>MLSVAAAPPSANSEARAPRPWGRERRRRRAGVVRRPQTVANFAASPELARARLIPYKPDQIQSPPPLPPPLIPTRIMEAAAAEVPPLPAAPAH</sequence>
<proteinExistence type="predicted"/>
<reference evidence="2 3" key="1">
    <citation type="submission" date="2020-12" db="EMBL/GenBank/DDBJ databases">
        <title>De novo assembly of Tibetan sheep genome.</title>
        <authorList>
            <person name="Li X."/>
        </authorList>
    </citation>
    <scope>NUCLEOTIDE SEQUENCE [LARGE SCALE GENOMIC DNA]</scope>
    <source>
        <tissue evidence="2">Heart</tissue>
    </source>
</reference>
<evidence type="ECO:0000313" key="3">
    <source>
        <dbReference type="Proteomes" id="UP000664991"/>
    </source>
</evidence>
<evidence type="ECO:0000313" key="2">
    <source>
        <dbReference type="EMBL" id="KAG5216120.1"/>
    </source>
</evidence>
<comment type="caution">
    <text evidence="2">The sequence shown here is derived from an EMBL/GenBank/DDBJ whole genome shotgun (WGS) entry which is preliminary data.</text>
</comment>
<gene>
    <name evidence="2" type="ORF">JEQ12_001696</name>
</gene>
<accession>A0A836AQE7</accession>
<dbReference type="AlphaFoldDB" id="A0A836AQE7"/>
<organism evidence="2 3">
    <name type="scientific">Ovis aries</name>
    <name type="common">Sheep</name>
    <dbReference type="NCBI Taxonomy" id="9940"/>
    <lineage>
        <taxon>Eukaryota</taxon>
        <taxon>Metazoa</taxon>
        <taxon>Chordata</taxon>
        <taxon>Craniata</taxon>
        <taxon>Vertebrata</taxon>
        <taxon>Euteleostomi</taxon>
        <taxon>Mammalia</taxon>
        <taxon>Eutheria</taxon>
        <taxon>Laurasiatheria</taxon>
        <taxon>Artiodactyla</taxon>
        <taxon>Ruminantia</taxon>
        <taxon>Pecora</taxon>
        <taxon>Bovidae</taxon>
        <taxon>Caprinae</taxon>
        <taxon>Ovis</taxon>
    </lineage>
</organism>
<name>A0A836AQE7_SHEEP</name>
<evidence type="ECO:0000256" key="1">
    <source>
        <dbReference type="SAM" id="MobiDB-lite"/>
    </source>
</evidence>
<dbReference type="EMBL" id="JAEMGP010000001">
    <property type="protein sequence ID" value="KAG5216120.1"/>
    <property type="molecule type" value="Genomic_DNA"/>
</dbReference>
<dbReference type="Proteomes" id="UP000664991">
    <property type="component" value="Unassembled WGS sequence"/>
</dbReference>